<feature type="region of interest" description="Disordered" evidence="4">
    <location>
        <begin position="380"/>
        <end position="424"/>
    </location>
</feature>
<feature type="region of interest" description="Disordered" evidence="4">
    <location>
        <begin position="457"/>
        <end position="480"/>
    </location>
</feature>
<dbReference type="SUPFAM" id="SSF46785">
    <property type="entry name" value="Winged helix' DNA-binding domain"/>
    <property type="match status" value="1"/>
</dbReference>
<dbReference type="InterPro" id="IPR036390">
    <property type="entry name" value="WH_DNA-bd_sf"/>
</dbReference>
<gene>
    <name evidence="7" type="primary">g5731</name>
    <name evidence="7" type="ORF">VP750_LOCUS4908</name>
</gene>
<dbReference type="InterPro" id="IPR006909">
    <property type="entry name" value="Rad21/Rec8_C_eu"/>
</dbReference>
<evidence type="ECO:0000256" key="3">
    <source>
        <dbReference type="ARBA" id="ARBA00023242"/>
    </source>
</evidence>
<name>A0ABP1FWA0_9CHLO</name>
<evidence type="ECO:0000313" key="8">
    <source>
        <dbReference type="Proteomes" id="UP001497392"/>
    </source>
</evidence>
<dbReference type="Pfam" id="PF04825">
    <property type="entry name" value="Rad21_Rec8_N"/>
    <property type="match status" value="1"/>
</dbReference>
<accession>A0ABP1FWA0</accession>
<feature type="compositionally biased region" description="Basic residues" evidence="4">
    <location>
        <begin position="285"/>
        <end position="294"/>
    </location>
</feature>
<dbReference type="Proteomes" id="UP001497392">
    <property type="component" value="Unassembled WGS sequence"/>
</dbReference>
<dbReference type="InterPro" id="IPR023093">
    <property type="entry name" value="ScpA-like_C"/>
</dbReference>
<keyword evidence="8" id="KW-1185">Reference proteome</keyword>
<organism evidence="7 8">
    <name type="scientific">Coccomyxa viridis</name>
    <dbReference type="NCBI Taxonomy" id="1274662"/>
    <lineage>
        <taxon>Eukaryota</taxon>
        <taxon>Viridiplantae</taxon>
        <taxon>Chlorophyta</taxon>
        <taxon>core chlorophytes</taxon>
        <taxon>Trebouxiophyceae</taxon>
        <taxon>Trebouxiophyceae incertae sedis</taxon>
        <taxon>Coccomyxaceae</taxon>
        <taxon>Coccomyxa</taxon>
    </lineage>
</organism>
<evidence type="ECO:0000313" key="7">
    <source>
        <dbReference type="EMBL" id="CAL5223249.1"/>
    </source>
</evidence>
<proteinExistence type="inferred from homology"/>
<feature type="domain" description="Rad21/Rec8-like protein C-terminal eukaryotic" evidence="5">
    <location>
        <begin position="534"/>
        <end position="584"/>
    </location>
</feature>
<dbReference type="EMBL" id="CAXHTA020000008">
    <property type="protein sequence ID" value="CAL5223249.1"/>
    <property type="molecule type" value="Genomic_DNA"/>
</dbReference>
<dbReference type="InterPro" id="IPR006910">
    <property type="entry name" value="Rad21_Rec8_N"/>
</dbReference>
<feature type="region of interest" description="Disordered" evidence="4">
    <location>
        <begin position="249"/>
        <end position="307"/>
    </location>
</feature>
<dbReference type="Gene3D" id="1.10.10.580">
    <property type="entry name" value="Structural maintenance of chromosome 1. Chain E"/>
    <property type="match status" value="1"/>
</dbReference>
<sequence>MFYSTQILAKKGPLGTIWIAAHLDRRLKRHQVFEANIAISVDSIINPEAPLALRLSGQLLLGVVKVYSKKVGYLFQDCNDALVKVKQAFKADEVDLPRDGKVAAHATITLPDDFNSLDFLSSTFSAQDEDDFQGDQVVPLKMGKRDSFLLADDISLLLGSQSSLDGEERFEVSGDEMERHLSLSLGEPEQLRRNMTPASDGNLYVGDGTPGSYGGDEQMDAPPDDMIPQLDSVARPASIQEEDMHVEDALPAPFPDDLGANLDNLLPSHPEDAPEENIPPAAAQKGRKGGKKKRVQLDVGPDHRPATQLDGQSIRALLKDRAPLLRPRQALAERSLAVQRLHHNRADLADDAVDSLLMLPLLSGLPPALHDLCMPPAEAALASPSKSKARKSKAPAQEEAEEDQIEATAPEQDHYDAPDAPAEMHELPMDAPTYEDAEPMLGEDGPVDDAALENIDTGALSPGRSASTAQHYSAPGDSMEELGALEGGEEAQKDEQNSFTARTTHVAARLKAEFAGVTGQKKRRLQDGAAQVGGSVSLDGLVEGKTRADACRWFFEVLVLKSRNYVELEQPKPYGDISIRPTSRLLTAQ</sequence>
<dbReference type="PANTHER" id="PTHR12585">
    <property type="entry name" value="SCC1 / RAD21 FAMILY MEMBER"/>
    <property type="match status" value="1"/>
</dbReference>
<evidence type="ECO:0000259" key="6">
    <source>
        <dbReference type="Pfam" id="PF04825"/>
    </source>
</evidence>
<feature type="region of interest" description="Disordered" evidence="4">
    <location>
        <begin position="186"/>
        <end position="229"/>
    </location>
</feature>
<feature type="domain" description="Rad21/Rec8-like protein N-terminal" evidence="6">
    <location>
        <begin position="1"/>
        <end position="103"/>
    </location>
</feature>
<evidence type="ECO:0000259" key="5">
    <source>
        <dbReference type="Pfam" id="PF04824"/>
    </source>
</evidence>
<evidence type="ECO:0000256" key="1">
    <source>
        <dbReference type="ARBA" id="ARBA00004123"/>
    </source>
</evidence>
<dbReference type="Pfam" id="PF04824">
    <property type="entry name" value="Rad21_Rec8"/>
    <property type="match status" value="1"/>
</dbReference>
<reference evidence="7 8" key="1">
    <citation type="submission" date="2024-06" db="EMBL/GenBank/DDBJ databases">
        <authorList>
            <person name="Kraege A."/>
            <person name="Thomma B."/>
        </authorList>
    </citation>
    <scope>NUCLEOTIDE SEQUENCE [LARGE SCALE GENOMIC DNA]</scope>
</reference>
<comment type="caution">
    <text evidence="7">The sequence shown here is derived from an EMBL/GenBank/DDBJ whole genome shotgun (WGS) entry which is preliminary data.</text>
</comment>
<evidence type="ECO:0000256" key="2">
    <source>
        <dbReference type="ARBA" id="ARBA00009870"/>
    </source>
</evidence>
<keyword evidence="3" id="KW-0539">Nucleus</keyword>
<comment type="similarity">
    <text evidence="2">Belongs to the rad21 family.</text>
</comment>
<protein>
    <submittedName>
        <fullName evidence="7">G5731 protein</fullName>
    </submittedName>
</protein>
<evidence type="ECO:0000256" key="4">
    <source>
        <dbReference type="SAM" id="MobiDB-lite"/>
    </source>
</evidence>
<comment type="subcellular location">
    <subcellularLocation>
        <location evidence="1">Nucleus</location>
    </subcellularLocation>
</comment>
<dbReference type="PANTHER" id="PTHR12585:SF69">
    <property type="entry name" value="FI11703P"/>
    <property type="match status" value="1"/>
</dbReference>
<dbReference type="InterPro" id="IPR039781">
    <property type="entry name" value="Rad21/Rec8-like"/>
</dbReference>
<feature type="compositionally biased region" description="Basic and acidic residues" evidence="4">
    <location>
        <begin position="411"/>
        <end position="424"/>
    </location>
</feature>